<comment type="caution">
    <text evidence="10">The sequence shown here is derived from an EMBL/GenBank/DDBJ whole genome shotgun (WGS) entry which is preliminary data.</text>
</comment>
<dbReference type="Proteomes" id="UP001292094">
    <property type="component" value="Unassembled WGS sequence"/>
</dbReference>
<accession>A0AAE1NW70</accession>
<evidence type="ECO:0000256" key="5">
    <source>
        <dbReference type="ARBA" id="ARBA00022691"/>
    </source>
</evidence>
<reference evidence="10" key="1">
    <citation type="submission" date="2023-11" db="EMBL/GenBank/DDBJ databases">
        <title>Genome assemblies of two species of porcelain crab, Petrolisthes cinctipes and Petrolisthes manimaculis (Anomura: Porcellanidae).</title>
        <authorList>
            <person name="Angst P."/>
        </authorList>
    </citation>
    <scope>NUCLEOTIDE SEQUENCE</scope>
    <source>
        <strain evidence="10">PB745_02</strain>
        <tissue evidence="10">Gill</tissue>
    </source>
</reference>
<keyword evidence="2" id="KW-0158">Chromosome</keyword>
<dbReference type="InterPro" id="IPR001214">
    <property type="entry name" value="SET_dom"/>
</dbReference>
<feature type="compositionally biased region" description="Acidic residues" evidence="6">
    <location>
        <begin position="282"/>
        <end position="295"/>
    </location>
</feature>
<dbReference type="EMBL" id="JAWZYT010003752">
    <property type="protein sequence ID" value="KAK4296873.1"/>
    <property type="molecule type" value="Genomic_DNA"/>
</dbReference>
<feature type="compositionally biased region" description="Polar residues" evidence="6">
    <location>
        <begin position="70"/>
        <end position="113"/>
    </location>
</feature>
<dbReference type="SMART" id="SM00317">
    <property type="entry name" value="SET"/>
    <property type="match status" value="1"/>
</dbReference>
<feature type="domain" description="SET" evidence="7">
    <location>
        <begin position="1009"/>
        <end position="1139"/>
    </location>
</feature>
<dbReference type="PROSITE" id="PS50868">
    <property type="entry name" value="POST_SET"/>
    <property type="match status" value="1"/>
</dbReference>
<dbReference type="SUPFAM" id="SSF82199">
    <property type="entry name" value="SET domain"/>
    <property type="match status" value="1"/>
</dbReference>
<organism evidence="10 11">
    <name type="scientific">Petrolisthes manimaculis</name>
    <dbReference type="NCBI Taxonomy" id="1843537"/>
    <lineage>
        <taxon>Eukaryota</taxon>
        <taxon>Metazoa</taxon>
        <taxon>Ecdysozoa</taxon>
        <taxon>Arthropoda</taxon>
        <taxon>Crustacea</taxon>
        <taxon>Multicrustacea</taxon>
        <taxon>Malacostraca</taxon>
        <taxon>Eumalacostraca</taxon>
        <taxon>Eucarida</taxon>
        <taxon>Decapoda</taxon>
        <taxon>Pleocyemata</taxon>
        <taxon>Anomura</taxon>
        <taxon>Galatheoidea</taxon>
        <taxon>Porcellanidae</taxon>
        <taxon>Petrolisthes</taxon>
    </lineage>
</organism>
<dbReference type="Pfam" id="PF00856">
    <property type="entry name" value="SET"/>
    <property type="match status" value="1"/>
</dbReference>
<dbReference type="InterPro" id="IPR007728">
    <property type="entry name" value="Pre-SET_dom"/>
</dbReference>
<dbReference type="Pfam" id="PF05033">
    <property type="entry name" value="Pre-SET"/>
    <property type="match status" value="1"/>
</dbReference>
<evidence type="ECO:0000256" key="4">
    <source>
        <dbReference type="ARBA" id="ARBA00022679"/>
    </source>
</evidence>
<dbReference type="PROSITE" id="PS50867">
    <property type="entry name" value="PRE_SET"/>
    <property type="match status" value="1"/>
</dbReference>
<dbReference type="GO" id="GO:0005634">
    <property type="term" value="C:nucleus"/>
    <property type="evidence" value="ECO:0007669"/>
    <property type="project" value="InterPro"/>
</dbReference>
<dbReference type="PANTHER" id="PTHR21530">
    <property type="entry name" value="PHEROMONE SHUTDOWN PROTEIN"/>
    <property type="match status" value="1"/>
</dbReference>
<dbReference type="Gene3D" id="2.170.270.10">
    <property type="entry name" value="SET domain"/>
    <property type="match status" value="1"/>
</dbReference>
<evidence type="ECO:0000256" key="6">
    <source>
        <dbReference type="SAM" id="MobiDB-lite"/>
    </source>
</evidence>
<evidence type="ECO:0000259" key="8">
    <source>
        <dbReference type="PROSITE" id="PS50867"/>
    </source>
</evidence>
<dbReference type="InterPro" id="IPR002816">
    <property type="entry name" value="TraB/PrgY/GumN_fam"/>
</dbReference>
<evidence type="ECO:0000313" key="10">
    <source>
        <dbReference type="EMBL" id="KAK4296873.1"/>
    </source>
</evidence>
<dbReference type="GO" id="GO:0032259">
    <property type="term" value="P:methylation"/>
    <property type="evidence" value="ECO:0007669"/>
    <property type="project" value="UniProtKB-KW"/>
</dbReference>
<dbReference type="PANTHER" id="PTHR21530:SF7">
    <property type="entry name" value="TRAB DOMAIN-CONTAINING PROTEIN"/>
    <property type="match status" value="1"/>
</dbReference>
<dbReference type="InterPro" id="IPR003616">
    <property type="entry name" value="Post-SET_dom"/>
</dbReference>
<dbReference type="CDD" id="cd14726">
    <property type="entry name" value="TraB_PrgY-like"/>
    <property type="match status" value="1"/>
</dbReference>
<keyword evidence="11" id="KW-1185">Reference proteome</keyword>
<dbReference type="GO" id="GO:0005694">
    <property type="term" value="C:chromosome"/>
    <property type="evidence" value="ECO:0007669"/>
    <property type="project" value="UniProtKB-SubCell"/>
</dbReference>
<evidence type="ECO:0000256" key="1">
    <source>
        <dbReference type="ARBA" id="ARBA00004286"/>
    </source>
</evidence>
<dbReference type="GO" id="GO:0008757">
    <property type="term" value="F:S-adenosylmethionine-dependent methyltransferase activity"/>
    <property type="evidence" value="ECO:0007669"/>
    <property type="project" value="UniProtKB-ARBA"/>
</dbReference>
<feature type="compositionally biased region" description="Polar residues" evidence="6">
    <location>
        <begin position="161"/>
        <end position="173"/>
    </location>
</feature>
<protein>
    <submittedName>
        <fullName evidence="10">Uncharacterized protein</fullName>
    </submittedName>
</protein>
<sequence>MSLRVGEQPAQSDSIAELTIMHWADKMTSVVSSQPGVNTVVGGTDGLNVTQGEEALELVVQEDGNKSSDKTQLSVNGESVASENMDTSPTTTSESALQSPDSAIGSTPNSTPVFTPEREHGPEILPKSAGELNREKSKAEGDTGVMDAVIIKFKEKEMEENTNTPESPQNTSVDSKHVAGDRLSEDGYEEDDEGEEEETEEDSLSSTEMVVSASMQFPLGQKPTLKEVEVGRDGKQEEDASRKGEDTTAATPELQQQEGVTVQVNSSSHLLMTEGSPSGSESDVEDNDDDDDDDPSSSSQPAPALPLPLLGSPSRVPSSVVLPETVTRLDTPHGSAVFLVGTAHFSRQSQDDVAETIRTVKPDIVVVELCKARTAILQLDEETILQESRSLDFKKMRMIVRQHGKIQGVLYLMLLSVSAHITKQLGMAPGGEFRTAFSEARRSAPGCLIQLGDRPIQVTLSRALASLSLWHKIKLTWHILTSKEPISKEEVEKCKQRDFIEEMLAEMTGQFPAISEVFVKERDLYLCRSLQAAAQPVPNPLSPTGMSPRVVVGVVGIGHVPGIVDHWGKVTDADIAPIMRIPPPSLSSKLMKVGVRVTMYICHLPLAQTMAEVKTVAQTSTTMVKEEDTKERENILGLEPSHHTQAKTQLSGEVGGGCGMCTHRSIQHSHPHSNCDAVRCETKTVSEKREMDIMKRGMCEKGHNEAVKQMSENVIMKFEGPDDNVTKDEGVKTLEKKVTMFSSRNNDFVDSCIPECTHHLEKHTQNVSSTVSKCSHRKEAHIRHSVFGDMTSENIDLPQIRDKSSLPVSIEYNKLFLTASPPHPRDNFVSDGTSSELVGNVDRKGLIQLTPDLQEVSAREGVTNVENKPKRMRLCGRNTEGQKVEKLSMKVQGRVTEQGMKRQVEVKEHKSEGPIQGEDEYEHVSNGLVYIETSFPGMGLNQEEIDGNILAGCECVDGVCGIHCTCLGLHCPPYVQGRLVADHKLRPIFECNDECSCGKTCPNRLAQKGPITSLKIEPVSSKGYGVTTSRFIPSHSFVCEYAGELISTEEAHRRFSHQSPEESNYILVLREHITTSQKPDSILTIIDPTVIGNIGRYINHSCDPNLMVVPVRINSFIPLAVLFACRDIEPGEELSYDYGGDMARPHRVSATASYENFSDMKEQERLDEPQLPGSLVKTRAGICQPSATVVFGTKQPSSTESYVSGPGDKVLESQKESQHVDLARSKPRGGICQHLMTTGTSASQMQSYTPLVSSPLHVVEIASDYGENSGMSSQIVSMKQMNTLEGDSNSLGSKQKICLCGAKNCRGFLPSCDVLMK</sequence>
<feature type="compositionally biased region" description="Basic and acidic residues" evidence="6">
    <location>
        <begin position="132"/>
        <end position="141"/>
    </location>
</feature>
<name>A0AAE1NW70_9EUCA</name>
<dbReference type="PROSITE" id="PS50280">
    <property type="entry name" value="SET"/>
    <property type="match status" value="1"/>
</dbReference>
<feature type="domain" description="Pre-SET" evidence="8">
    <location>
        <begin position="951"/>
        <end position="1009"/>
    </location>
</feature>
<evidence type="ECO:0000259" key="7">
    <source>
        <dbReference type="PROSITE" id="PS50280"/>
    </source>
</evidence>
<gene>
    <name evidence="10" type="ORF">Pmani_030663</name>
</gene>
<feature type="compositionally biased region" description="Polar residues" evidence="6">
    <location>
        <begin position="248"/>
        <end position="270"/>
    </location>
</feature>
<dbReference type="InterPro" id="IPR046345">
    <property type="entry name" value="TraB_PrgY-like"/>
</dbReference>
<keyword evidence="5" id="KW-0949">S-adenosyl-L-methionine</keyword>
<evidence type="ECO:0000259" key="9">
    <source>
        <dbReference type="PROSITE" id="PS50868"/>
    </source>
</evidence>
<dbReference type="GO" id="GO:0008170">
    <property type="term" value="F:N-methyltransferase activity"/>
    <property type="evidence" value="ECO:0007669"/>
    <property type="project" value="UniProtKB-ARBA"/>
</dbReference>
<keyword evidence="3" id="KW-0489">Methyltransferase</keyword>
<feature type="compositionally biased region" description="Basic and acidic residues" evidence="6">
    <location>
        <begin position="174"/>
        <end position="185"/>
    </location>
</feature>
<evidence type="ECO:0000256" key="2">
    <source>
        <dbReference type="ARBA" id="ARBA00022454"/>
    </source>
</evidence>
<dbReference type="SMART" id="SM00508">
    <property type="entry name" value="PostSET"/>
    <property type="match status" value="1"/>
</dbReference>
<evidence type="ECO:0000313" key="11">
    <source>
        <dbReference type="Proteomes" id="UP001292094"/>
    </source>
</evidence>
<dbReference type="GO" id="GO:0008270">
    <property type="term" value="F:zinc ion binding"/>
    <property type="evidence" value="ECO:0007669"/>
    <property type="project" value="InterPro"/>
</dbReference>
<feature type="region of interest" description="Disordered" evidence="6">
    <location>
        <begin position="61"/>
        <end position="316"/>
    </location>
</feature>
<feature type="compositionally biased region" description="Basic and acidic residues" evidence="6">
    <location>
        <begin position="224"/>
        <end position="246"/>
    </location>
</feature>
<dbReference type="GO" id="GO:0042054">
    <property type="term" value="F:histone methyltransferase activity"/>
    <property type="evidence" value="ECO:0007669"/>
    <property type="project" value="InterPro"/>
</dbReference>
<evidence type="ECO:0000256" key="3">
    <source>
        <dbReference type="ARBA" id="ARBA00022603"/>
    </source>
</evidence>
<feature type="compositionally biased region" description="Acidic residues" evidence="6">
    <location>
        <begin position="186"/>
        <end position="203"/>
    </location>
</feature>
<proteinExistence type="predicted"/>
<dbReference type="Pfam" id="PF01963">
    <property type="entry name" value="TraB_PrgY_gumN"/>
    <property type="match status" value="1"/>
</dbReference>
<feature type="domain" description="Post-SET" evidence="9">
    <location>
        <begin position="1294"/>
        <end position="1310"/>
    </location>
</feature>
<dbReference type="InterPro" id="IPR046341">
    <property type="entry name" value="SET_dom_sf"/>
</dbReference>
<comment type="subcellular location">
    <subcellularLocation>
        <location evidence="1">Chromosome</location>
    </subcellularLocation>
</comment>
<keyword evidence="4" id="KW-0808">Transferase</keyword>
<feature type="compositionally biased region" description="Low complexity" evidence="6">
    <location>
        <begin position="296"/>
        <end position="316"/>
    </location>
</feature>